<dbReference type="Gene3D" id="2.60.40.1180">
    <property type="entry name" value="Golgi alpha-mannosidase II"/>
    <property type="match status" value="1"/>
</dbReference>
<keyword evidence="4" id="KW-0732">Signal</keyword>
<dbReference type="InterPro" id="IPR013785">
    <property type="entry name" value="Aldolase_TIM"/>
</dbReference>
<evidence type="ECO:0000256" key="2">
    <source>
        <dbReference type="ARBA" id="ARBA00023295"/>
    </source>
</evidence>
<dbReference type="GO" id="GO:0016798">
    <property type="term" value="F:hydrolase activity, acting on glycosyl bonds"/>
    <property type="evidence" value="ECO:0007669"/>
    <property type="project" value="UniProtKB-KW"/>
</dbReference>
<protein>
    <submittedName>
        <fullName evidence="6">GH36 C-terminal domain-containing protein</fullName>
    </submittedName>
</protein>
<dbReference type="AlphaFoldDB" id="A0AAE3K095"/>
<keyword evidence="2" id="KW-0326">Glycosidase</keyword>
<dbReference type="PROSITE" id="PS51257">
    <property type="entry name" value="PROKAR_LIPOPROTEIN"/>
    <property type="match status" value="1"/>
</dbReference>
<evidence type="ECO:0000256" key="1">
    <source>
        <dbReference type="ARBA" id="ARBA00022801"/>
    </source>
</evidence>
<evidence type="ECO:0000256" key="4">
    <source>
        <dbReference type="SAM" id="SignalP"/>
    </source>
</evidence>
<feature type="region of interest" description="Disordered" evidence="3">
    <location>
        <begin position="27"/>
        <end position="46"/>
    </location>
</feature>
<proteinExistence type="predicted"/>
<reference evidence="6 7" key="1">
    <citation type="submission" date="2022-03" db="EMBL/GenBank/DDBJ databases">
        <title>Metagenome-assembled genomes from swine fecal metagenomes.</title>
        <authorList>
            <person name="Holman D.B."/>
            <person name="Kommadath A."/>
        </authorList>
    </citation>
    <scope>NUCLEOTIDE SEQUENCE [LARGE SCALE GENOMIC DNA]</scope>
    <source>
        <strain evidence="6">SUG147</strain>
    </source>
</reference>
<name>A0AAE3K095_9BACT</name>
<gene>
    <name evidence="6" type="ORF">MR241_05495</name>
</gene>
<dbReference type="SUPFAM" id="SSF51445">
    <property type="entry name" value="(Trans)glycosidases"/>
    <property type="match status" value="1"/>
</dbReference>
<evidence type="ECO:0000256" key="3">
    <source>
        <dbReference type="SAM" id="MobiDB-lite"/>
    </source>
</evidence>
<comment type="caution">
    <text evidence="6">The sequence shown here is derived from an EMBL/GenBank/DDBJ whole genome shotgun (WGS) entry which is preliminary data.</text>
</comment>
<feature type="domain" description="Glycosyl hydrolase family 36 C-terminal" evidence="5">
    <location>
        <begin position="692"/>
        <end position="770"/>
    </location>
</feature>
<dbReference type="EMBL" id="JALEMU010000085">
    <property type="protein sequence ID" value="MCI5755730.1"/>
    <property type="molecule type" value="Genomic_DNA"/>
</dbReference>
<dbReference type="Pfam" id="PF16874">
    <property type="entry name" value="Glyco_hydro_36C"/>
    <property type="match status" value="1"/>
</dbReference>
<keyword evidence="1" id="KW-0378">Hydrolase</keyword>
<feature type="chain" id="PRO_5042060534" evidence="4">
    <location>
        <begin position="23"/>
        <end position="774"/>
    </location>
</feature>
<dbReference type="InterPro" id="IPR031705">
    <property type="entry name" value="Glyco_hydro_36_C"/>
</dbReference>
<evidence type="ECO:0000259" key="5">
    <source>
        <dbReference type="Pfam" id="PF16874"/>
    </source>
</evidence>
<sequence length="774" mass="84766">MNKRIISAVCLAAVMTGGIVLASCHGRGSGDETKMTTGTTETTGGDVTDVRAEELPADKPVTLSGAGGNITLSSDGKRLLIDGMSTAAGKNVVSGGSEYSLPYIIKRDSKSYEAEWELSGISEKKYPKKTEVTFEFTDKTGSGAILRVGITAHTDVPGPFEFVTTIENTRVADIRINPGDFASAKFSVGSGAKVMAVKKESGQAEGYTHDNGGRFDGTGIYTHTVNSGLTLSAWCNTNQDWNGSGYLPMVYMQGEERGAYMALEWSSGTVFVQGYGDGSAKMSVNMDGVAINASPIFSTVVPGKETFLFPTVYIGGYDGNGFDDGSNCFKKWFMAKKAPANLRDDPAEPLTQMDMQVGLGAAELNVDAIKWDYGWWSNDARGSVGNWSSYEGSWKVRNSGYLQAMKSAGCVTLKRFTSKAKTMDLSLTLYVLLHDTLDSQGKVTAKEGEFNSISHPSWFSDRRIDSGMGRSADLGNEECVAFLQKKMAEFFGNNGVRTWRSDFEPISRTSNLKNRHDANGSDVQYWCTVGFKELASYLIENVEGFRYESCSSGGSMKDLFTATLATVINCDDAANYLSMRMSFYDSSYVIHPTQLQLPCNMDQFDPKQDTFYPKVTSTCTDGDYDFRDAMLDMGFRTQMLGVPMYSSWKGKVLKEYLKEYSDMYEQKIRPLVRDGGLYHILPRPDGVNWDGVMYADPDSANGIKGAVFLFKPSEQAENIKTVKFAGLDPAKTYKLTFEDRTEQNTTASGSELMEKGLAVMIKSVGSEIIWITEG</sequence>
<feature type="compositionally biased region" description="Low complexity" evidence="3">
    <location>
        <begin position="35"/>
        <end position="46"/>
    </location>
</feature>
<dbReference type="Gene3D" id="3.20.20.70">
    <property type="entry name" value="Aldolase class I"/>
    <property type="match status" value="1"/>
</dbReference>
<accession>A0AAE3K095</accession>
<evidence type="ECO:0000313" key="7">
    <source>
        <dbReference type="Proteomes" id="UP001139365"/>
    </source>
</evidence>
<evidence type="ECO:0000313" key="6">
    <source>
        <dbReference type="EMBL" id="MCI5755730.1"/>
    </source>
</evidence>
<organism evidence="6 7">
    <name type="scientific">Candidatus Colimorpha enterica</name>
    <dbReference type="NCBI Taxonomy" id="3083063"/>
    <lineage>
        <taxon>Bacteria</taxon>
        <taxon>Pseudomonadati</taxon>
        <taxon>Bacteroidota</taxon>
        <taxon>Bacteroidia</taxon>
        <taxon>Bacteroidales</taxon>
        <taxon>Candidatus Colimorpha</taxon>
    </lineage>
</organism>
<dbReference type="InterPro" id="IPR017853">
    <property type="entry name" value="GH"/>
</dbReference>
<dbReference type="InterPro" id="IPR013780">
    <property type="entry name" value="Glyco_hydro_b"/>
</dbReference>
<feature type="signal peptide" evidence="4">
    <location>
        <begin position="1"/>
        <end position="22"/>
    </location>
</feature>
<dbReference type="Proteomes" id="UP001139365">
    <property type="component" value="Unassembled WGS sequence"/>
</dbReference>